<dbReference type="PANTHER" id="PTHR46512:SF12">
    <property type="entry name" value="PEPTIDYLPROLYL ISOMERASE"/>
    <property type="match status" value="1"/>
</dbReference>
<keyword evidence="2" id="KW-0802">TPR repeat</keyword>
<evidence type="ECO:0000256" key="1">
    <source>
        <dbReference type="ARBA" id="ARBA00022737"/>
    </source>
</evidence>
<dbReference type="InterPro" id="IPR046357">
    <property type="entry name" value="PPIase_dom_sf"/>
</dbReference>
<dbReference type="Gene3D" id="1.25.40.10">
    <property type="entry name" value="Tetratricopeptide repeat domain"/>
    <property type="match status" value="1"/>
</dbReference>
<dbReference type="InterPro" id="IPR019734">
    <property type="entry name" value="TPR_rpt"/>
</dbReference>
<feature type="compositionally biased region" description="Pro residues" evidence="4">
    <location>
        <begin position="15"/>
        <end position="26"/>
    </location>
</feature>
<evidence type="ECO:0000259" key="5">
    <source>
        <dbReference type="Pfam" id="PF00254"/>
    </source>
</evidence>
<dbReference type="SUPFAM" id="SSF54534">
    <property type="entry name" value="FKBP-like"/>
    <property type="match status" value="1"/>
</dbReference>
<evidence type="ECO:0000256" key="3">
    <source>
        <dbReference type="ARBA" id="ARBA00029569"/>
    </source>
</evidence>
<proteinExistence type="predicted"/>
<dbReference type="InterPro" id="IPR011990">
    <property type="entry name" value="TPR-like_helical_dom_sf"/>
</dbReference>
<reference evidence="6 7" key="1">
    <citation type="submission" date="2023-05" db="EMBL/GenBank/DDBJ databases">
        <title>A 100% complete, gapless, phased diploid assembly of the Scenedesmus obliquus UTEX 3031 genome.</title>
        <authorList>
            <person name="Biondi T.C."/>
            <person name="Hanschen E.R."/>
            <person name="Kwon T."/>
            <person name="Eng W."/>
            <person name="Kruse C.P.S."/>
            <person name="Koehler S.I."/>
            <person name="Kunde Y."/>
            <person name="Gleasner C.D."/>
            <person name="You Mak K.T."/>
            <person name="Polle J."/>
            <person name="Hovde B.T."/>
            <person name="Starkenburg S.R."/>
        </authorList>
    </citation>
    <scope>NUCLEOTIDE SEQUENCE [LARGE SCALE GENOMIC DNA]</scope>
    <source>
        <strain evidence="6 7">DOE0152z</strain>
    </source>
</reference>
<dbReference type="InterPro" id="IPR001179">
    <property type="entry name" value="PPIase_FKBP_dom"/>
</dbReference>
<keyword evidence="7" id="KW-1185">Reference proteome</keyword>
<organism evidence="6 7">
    <name type="scientific">Tetradesmus obliquus</name>
    <name type="common">Green alga</name>
    <name type="synonym">Acutodesmus obliquus</name>
    <dbReference type="NCBI Taxonomy" id="3088"/>
    <lineage>
        <taxon>Eukaryota</taxon>
        <taxon>Viridiplantae</taxon>
        <taxon>Chlorophyta</taxon>
        <taxon>core chlorophytes</taxon>
        <taxon>Chlorophyceae</taxon>
        <taxon>CS clade</taxon>
        <taxon>Sphaeropleales</taxon>
        <taxon>Scenedesmaceae</taxon>
        <taxon>Tetradesmus</taxon>
    </lineage>
</organism>
<dbReference type="Gene3D" id="3.10.50.40">
    <property type="match status" value="1"/>
</dbReference>
<evidence type="ECO:0000256" key="4">
    <source>
        <dbReference type="SAM" id="MobiDB-lite"/>
    </source>
</evidence>
<evidence type="ECO:0000313" key="7">
    <source>
        <dbReference type="Proteomes" id="UP001244341"/>
    </source>
</evidence>
<dbReference type="InterPro" id="IPR050754">
    <property type="entry name" value="FKBP4/5/8-like"/>
</dbReference>
<dbReference type="SMART" id="SM00028">
    <property type="entry name" value="TPR"/>
    <property type="match status" value="3"/>
</dbReference>
<dbReference type="SUPFAM" id="SSF48452">
    <property type="entry name" value="TPR-like"/>
    <property type="match status" value="1"/>
</dbReference>
<dbReference type="Proteomes" id="UP001244341">
    <property type="component" value="Chromosome 3b"/>
</dbReference>
<accession>A0ABY8TW82</accession>
<sequence>MEQPTHEEREEDVGPPQPPITVPLSPPEDCVQVTEDGGVLKHILTEGSGEVPMLHARCLVHFIGRCLPSGDVFLNSKEDSQAAEPYIVVAGRDTTQRATGLNLAVATMRAGERAAVYVTDPAYGYGEKGSFSFPSVPPSCQLVYEVDMIAWEPPAEGVDRRTMLYEERLEAAERRRKEGNALFGEGKFTEALAKYAMALSYCDEDFMLQLHGLHLDKAEDVTNPVYLNMAAVQLKQGDFAAAAHNATQVLVRDPKHIKALFRRGKARAGMGRTVEALEDLSSAATLDPEDREVQRELLALKRLQKEEQKAA</sequence>
<name>A0ABY8TW82_TETOB</name>
<feature type="domain" description="PPIase FKBP-type" evidence="5">
    <location>
        <begin position="55"/>
        <end position="148"/>
    </location>
</feature>
<keyword evidence="1" id="KW-0677">Repeat</keyword>
<dbReference type="PANTHER" id="PTHR46512">
    <property type="entry name" value="PEPTIDYLPROLYL ISOMERASE"/>
    <property type="match status" value="1"/>
</dbReference>
<evidence type="ECO:0000256" key="2">
    <source>
        <dbReference type="ARBA" id="ARBA00022803"/>
    </source>
</evidence>
<dbReference type="Pfam" id="PF00254">
    <property type="entry name" value="FKBP_C"/>
    <property type="match status" value="1"/>
</dbReference>
<gene>
    <name evidence="6" type="ORF">OEZ85_011813</name>
</gene>
<dbReference type="EMBL" id="CP126210">
    <property type="protein sequence ID" value="WIA11718.1"/>
    <property type="molecule type" value="Genomic_DNA"/>
</dbReference>
<evidence type="ECO:0000313" key="6">
    <source>
        <dbReference type="EMBL" id="WIA11718.1"/>
    </source>
</evidence>
<feature type="region of interest" description="Disordered" evidence="4">
    <location>
        <begin position="1"/>
        <end position="26"/>
    </location>
</feature>
<protein>
    <recommendedName>
        <fullName evidence="3">Rotamase</fullName>
    </recommendedName>
</protein>